<sequence>MDIPIKDLETMKTEEDALDQSIALNHIVMTMLESKRREDFWLRLILIISILVNLVICIIFVQYEKHMTTTETVTTTVEQDTGEGSGNNVFQSGESAKYVQGNSEEVNYGEADHNSDNNEDQNIQPEQGSISDEVESLG</sequence>
<proteinExistence type="predicted"/>
<feature type="transmembrane region" description="Helical" evidence="2">
    <location>
        <begin position="40"/>
        <end position="61"/>
    </location>
</feature>
<feature type="region of interest" description="Disordered" evidence="1">
    <location>
        <begin position="76"/>
        <end position="138"/>
    </location>
</feature>
<keyword evidence="2" id="KW-0812">Transmembrane</keyword>
<keyword evidence="2" id="KW-0472">Membrane</keyword>
<accession>A0A8S5N4M2</accession>
<dbReference type="EMBL" id="BK015060">
    <property type="protein sequence ID" value="DAD89384.1"/>
    <property type="molecule type" value="Genomic_DNA"/>
</dbReference>
<evidence type="ECO:0000256" key="2">
    <source>
        <dbReference type="SAM" id="Phobius"/>
    </source>
</evidence>
<keyword evidence="2" id="KW-1133">Transmembrane helix</keyword>
<feature type="compositionally biased region" description="Polar residues" evidence="1">
    <location>
        <begin position="86"/>
        <end position="105"/>
    </location>
</feature>
<organism evidence="3">
    <name type="scientific">Podoviridae sp. ctiJY10</name>
    <dbReference type="NCBI Taxonomy" id="2826572"/>
    <lineage>
        <taxon>Viruses</taxon>
        <taxon>Duplodnaviria</taxon>
        <taxon>Heunggongvirae</taxon>
        <taxon>Uroviricota</taxon>
        <taxon>Caudoviricetes</taxon>
    </lineage>
</organism>
<reference evidence="3" key="1">
    <citation type="journal article" date="2021" name="Proc. Natl. Acad. Sci. U.S.A.">
        <title>A Catalog of Tens of Thousands of Viruses from Human Metagenomes Reveals Hidden Associations with Chronic Diseases.</title>
        <authorList>
            <person name="Tisza M.J."/>
            <person name="Buck C.B."/>
        </authorList>
    </citation>
    <scope>NUCLEOTIDE SEQUENCE</scope>
    <source>
        <strain evidence="3">CtiJY10</strain>
    </source>
</reference>
<protein>
    <submittedName>
        <fullName evidence="3">Uncharacterized protein</fullName>
    </submittedName>
</protein>
<name>A0A8S5N4M2_9CAUD</name>
<evidence type="ECO:0000313" key="3">
    <source>
        <dbReference type="EMBL" id="DAD89384.1"/>
    </source>
</evidence>
<evidence type="ECO:0000256" key="1">
    <source>
        <dbReference type="SAM" id="MobiDB-lite"/>
    </source>
</evidence>
<feature type="compositionally biased region" description="Polar residues" evidence="1">
    <location>
        <begin position="120"/>
        <end position="130"/>
    </location>
</feature>